<organism evidence="1 2">
    <name type="scientific">Gracilimonas mengyeensis</name>
    <dbReference type="NCBI Taxonomy" id="1302730"/>
    <lineage>
        <taxon>Bacteria</taxon>
        <taxon>Pseudomonadati</taxon>
        <taxon>Balneolota</taxon>
        <taxon>Balneolia</taxon>
        <taxon>Balneolales</taxon>
        <taxon>Balneolaceae</taxon>
        <taxon>Gracilimonas</taxon>
    </lineage>
</organism>
<dbReference type="OrthoDB" id="9880373at2"/>
<proteinExistence type="predicted"/>
<dbReference type="EMBL" id="FXTP01000007">
    <property type="protein sequence ID" value="SMO68075.1"/>
    <property type="molecule type" value="Genomic_DNA"/>
</dbReference>
<gene>
    <name evidence="1" type="ORF">SAMN06265219_107213</name>
</gene>
<reference evidence="1 2" key="1">
    <citation type="submission" date="2017-05" db="EMBL/GenBank/DDBJ databases">
        <authorList>
            <person name="Varghese N."/>
            <person name="Submissions S."/>
        </authorList>
    </citation>
    <scope>NUCLEOTIDE SEQUENCE [LARGE SCALE GENOMIC DNA]</scope>
    <source>
        <strain evidence="1 2">DSM 21985</strain>
    </source>
</reference>
<evidence type="ECO:0000313" key="2">
    <source>
        <dbReference type="Proteomes" id="UP000317557"/>
    </source>
</evidence>
<dbReference type="AlphaFoldDB" id="A0A521D8Y2"/>
<dbReference type="Proteomes" id="UP000317557">
    <property type="component" value="Unassembled WGS sequence"/>
</dbReference>
<sequence length="94" mass="10641">MGMSHCIVSIFPTSKELNEFGSISFAIFKDSDSFVREYGLVDSSSERALKVGHVLPLRVTLKGDHKFQKEYYLSNNPDLIKAIKSQDHSHIIKI</sequence>
<accession>A0A521D8Y2</accession>
<name>A0A521D8Y2_9BACT</name>
<evidence type="ECO:0000313" key="1">
    <source>
        <dbReference type="EMBL" id="SMO68075.1"/>
    </source>
</evidence>
<protein>
    <submittedName>
        <fullName evidence="1">Uncharacterized protein</fullName>
    </submittedName>
</protein>
<keyword evidence="2" id="KW-1185">Reference proteome</keyword>
<dbReference type="RefSeq" id="WP_142454444.1">
    <property type="nucleotide sequence ID" value="NZ_FXTP01000007.1"/>
</dbReference>